<evidence type="ECO:0000313" key="7">
    <source>
        <dbReference type="Proteomes" id="UP000280073"/>
    </source>
</evidence>
<keyword evidence="5" id="KW-0460">Magnesium</keyword>
<proteinExistence type="predicted"/>
<protein>
    <recommendedName>
        <fullName evidence="2">Putative 4-hydroxy-4-methyl-2-oxoglutarate aldolase</fullName>
    </recommendedName>
    <alternativeName>
        <fullName evidence="3">Regulator of ribonuclease activity homolog</fullName>
    </alternativeName>
    <alternativeName>
        <fullName evidence="4">RraA-like protein</fullName>
    </alternativeName>
</protein>
<evidence type="ECO:0000256" key="1">
    <source>
        <dbReference type="ARBA" id="ARBA00001968"/>
    </source>
</evidence>
<dbReference type="Pfam" id="PF03737">
    <property type="entry name" value="RraA-like"/>
    <property type="match status" value="1"/>
</dbReference>
<dbReference type="Proteomes" id="UP000280073">
    <property type="component" value="Unassembled WGS sequence"/>
</dbReference>
<dbReference type="InterPro" id="IPR036704">
    <property type="entry name" value="RraA/RraA-like_sf"/>
</dbReference>
<comment type="cofactor">
    <cofactor evidence="1">
        <name>a divalent metal cation</name>
        <dbReference type="ChEBI" id="CHEBI:60240"/>
    </cofactor>
</comment>
<sequence length="173" mass="19531">QVFPLRPEDKVVGIVRTVRIESINASGLRQVLMSCQPNEVLVIDARYDLQRACWGEQRSVAAIHCGLAGVVVLGAITDRQALLKLKLPIFAHTTSCLTTRNEGESLIEIDAKIHINHTIVQTGDLIVGDADGIFIIKMDVAQQYLDEFQMLEQNEQNKKNEFFLKNKIDDYYF</sequence>
<evidence type="ECO:0000313" key="6">
    <source>
        <dbReference type="EMBL" id="RSR52646.1"/>
    </source>
</evidence>
<comment type="caution">
    <text evidence="6">The sequence shown here is derived from an EMBL/GenBank/DDBJ whole genome shotgun (WGS) entry which is preliminary data.</text>
</comment>
<name>A0A3R9TKY0_ACIBA</name>
<feature type="non-terminal residue" evidence="6">
    <location>
        <position position="1"/>
    </location>
</feature>
<keyword evidence="5" id="KW-0479">Metal-binding</keyword>
<dbReference type="InterPro" id="IPR005493">
    <property type="entry name" value="RraA/RraA-like"/>
</dbReference>
<reference evidence="6 7" key="1">
    <citation type="submission" date="2018-10" db="EMBL/GenBank/DDBJ databases">
        <title>GWAS and RNA-Seq identify cryptic mechanisms of antimicrobial resistance in Acinetobacter baumannii.</title>
        <authorList>
            <person name="Sahl J.W."/>
        </authorList>
    </citation>
    <scope>NUCLEOTIDE SEQUENCE [LARGE SCALE GENOMIC DNA]</scope>
    <source>
        <strain evidence="6 7">TG28175</strain>
    </source>
</reference>
<dbReference type="AlphaFoldDB" id="A0A3R9TKY0"/>
<evidence type="ECO:0000256" key="2">
    <source>
        <dbReference type="ARBA" id="ARBA00016549"/>
    </source>
</evidence>
<comment type="cofactor">
    <cofactor evidence="5">
        <name>Mg(2+)</name>
        <dbReference type="ChEBI" id="CHEBI:18420"/>
    </cofactor>
</comment>
<dbReference type="PANTHER" id="PTHR33254:SF4">
    <property type="entry name" value="4-HYDROXY-4-METHYL-2-OXOGLUTARATE ALDOLASE 3-RELATED"/>
    <property type="match status" value="1"/>
</dbReference>
<evidence type="ECO:0000256" key="4">
    <source>
        <dbReference type="ARBA" id="ARBA00030169"/>
    </source>
</evidence>
<evidence type="ECO:0000256" key="5">
    <source>
        <dbReference type="PIRSR" id="PIRSR605493-1"/>
    </source>
</evidence>
<dbReference type="PANTHER" id="PTHR33254">
    <property type="entry name" value="4-HYDROXY-4-METHYL-2-OXOGLUTARATE ALDOLASE 3-RELATED"/>
    <property type="match status" value="1"/>
</dbReference>
<accession>A0A3R9TKY0</accession>
<gene>
    <name evidence="6" type="ORF">EA686_14710</name>
</gene>
<evidence type="ECO:0000256" key="3">
    <source>
        <dbReference type="ARBA" id="ARBA00029596"/>
    </source>
</evidence>
<dbReference type="SUPFAM" id="SSF89562">
    <property type="entry name" value="RraA-like"/>
    <property type="match status" value="1"/>
</dbReference>
<organism evidence="6 7">
    <name type="scientific">Acinetobacter baumannii</name>
    <dbReference type="NCBI Taxonomy" id="470"/>
    <lineage>
        <taxon>Bacteria</taxon>
        <taxon>Pseudomonadati</taxon>
        <taxon>Pseudomonadota</taxon>
        <taxon>Gammaproteobacteria</taxon>
        <taxon>Moraxellales</taxon>
        <taxon>Moraxellaceae</taxon>
        <taxon>Acinetobacter</taxon>
        <taxon>Acinetobacter calcoaceticus/baumannii complex</taxon>
    </lineage>
</organism>
<feature type="binding site" evidence="5">
    <location>
        <position position="78"/>
    </location>
    <ligand>
        <name>Mg(2+)</name>
        <dbReference type="ChEBI" id="CHEBI:18420"/>
    </ligand>
</feature>
<dbReference type="CDD" id="cd16841">
    <property type="entry name" value="RraA_family"/>
    <property type="match status" value="1"/>
</dbReference>
<dbReference type="GO" id="GO:0046872">
    <property type="term" value="F:metal ion binding"/>
    <property type="evidence" value="ECO:0007669"/>
    <property type="project" value="UniProtKB-KW"/>
</dbReference>
<dbReference type="Gene3D" id="3.50.30.40">
    <property type="entry name" value="Ribonuclease E inhibitor RraA/RraA-like"/>
    <property type="match status" value="1"/>
</dbReference>
<dbReference type="EMBL" id="RFDI01000814">
    <property type="protein sequence ID" value="RSR52646.1"/>
    <property type="molecule type" value="Genomic_DNA"/>
</dbReference>